<evidence type="ECO:0000313" key="2">
    <source>
        <dbReference type="Proteomes" id="UP001054837"/>
    </source>
</evidence>
<keyword evidence="2" id="KW-1185">Reference proteome</keyword>
<dbReference type="Proteomes" id="UP001054837">
    <property type="component" value="Unassembled WGS sequence"/>
</dbReference>
<reference evidence="1 2" key="1">
    <citation type="submission" date="2021-06" db="EMBL/GenBank/DDBJ databases">
        <title>Caerostris darwini draft genome.</title>
        <authorList>
            <person name="Kono N."/>
            <person name="Arakawa K."/>
        </authorList>
    </citation>
    <scope>NUCLEOTIDE SEQUENCE [LARGE SCALE GENOMIC DNA]</scope>
</reference>
<gene>
    <name evidence="1" type="ORF">CDAR_375811</name>
</gene>
<comment type="caution">
    <text evidence="1">The sequence shown here is derived from an EMBL/GenBank/DDBJ whole genome shotgun (WGS) entry which is preliminary data.</text>
</comment>
<sequence length="149" mass="16758">MKGKTPFPGVTNWPPLEPWKGSDPHILPITCLLLSIPNGSCIEKKGSLNYGMSKDIEPPLIVVVDANPNRPFCKRFSRVDSIDSKSSSSKYLFRRGCARPFKDPAGAWETEVFHLPRFLLQRTVRFVQACRTFSAGFFCEPVSPRRETG</sequence>
<accession>A0AAV4S5W6</accession>
<name>A0AAV4S5W6_9ARAC</name>
<proteinExistence type="predicted"/>
<dbReference type="EMBL" id="BPLQ01007213">
    <property type="protein sequence ID" value="GIY28754.1"/>
    <property type="molecule type" value="Genomic_DNA"/>
</dbReference>
<protein>
    <submittedName>
        <fullName evidence="1">Uncharacterized protein</fullName>
    </submittedName>
</protein>
<organism evidence="1 2">
    <name type="scientific">Caerostris darwini</name>
    <dbReference type="NCBI Taxonomy" id="1538125"/>
    <lineage>
        <taxon>Eukaryota</taxon>
        <taxon>Metazoa</taxon>
        <taxon>Ecdysozoa</taxon>
        <taxon>Arthropoda</taxon>
        <taxon>Chelicerata</taxon>
        <taxon>Arachnida</taxon>
        <taxon>Araneae</taxon>
        <taxon>Araneomorphae</taxon>
        <taxon>Entelegynae</taxon>
        <taxon>Araneoidea</taxon>
        <taxon>Araneidae</taxon>
        <taxon>Caerostris</taxon>
    </lineage>
</organism>
<dbReference type="AlphaFoldDB" id="A0AAV4S5W6"/>
<evidence type="ECO:0000313" key="1">
    <source>
        <dbReference type="EMBL" id="GIY28754.1"/>
    </source>
</evidence>